<dbReference type="PANTHER" id="PTHR13108:SF9">
    <property type="entry name" value="CONDENSIN COMPLEX SUBUNIT 2"/>
    <property type="match status" value="1"/>
</dbReference>
<dbReference type="InterPro" id="IPR022816">
    <property type="entry name" value="Condensin_barren_su2"/>
</dbReference>
<dbReference type="GO" id="GO:0000796">
    <property type="term" value="C:condensin complex"/>
    <property type="evidence" value="ECO:0007669"/>
    <property type="project" value="InterPro"/>
</dbReference>
<dbReference type="PANTHER" id="PTHR13108">
    <property type="entry name" value="CONDENSIN COMPLEX SUBUNIT 2"/>
    <property type="match status" value="1"/>
</dbReference>
<dbReference type="InterPro" id="IPR001031">
    <property type="entry name" value="Thioesterase"/>
</dbReference>
<comment type="caution">
    <text evidence="13">The sequence shown here is derived from an EMBL/GenBank/DDBJ whole genome shotgun (WGS) entry which is preliminary data.</text>
</comment>
<evidence type="ECO:0000256" key="8">
    <source>
        <dbReference type="ARBA" id="ARBA00022618"/>
    </source>
</evidence>
<evidence type="ECO:0000256" key="9">
    <source>
        <dbReference type="ARBA" id="ARBA00022776"/>
    </source>
</evidence>
<keyword evidence="7" id="KW-0963">Cytoplasm</keyword>
<evidence type="ECO:0000256" key="2">
    <source>
        <dbReference type="ARBA" id="ARBA00004496"/>
    </source>
</evidence>
<gene>
    <name evidence="13" type="ORF">ZHD862_LOCUS25273</name>
</gene>
<evidence type="ECO:0000256" key="1">
    <source>
        <dbReference type="ARBA" id="ARBA00004286"/>
    </source>
</evidence>
<dbReference type="GO" id="GO:0005737">
    <property type="term" value="C:cytoplasm"/>
    <property type="evidence" value="ECO:0007669"/>
    <property type="project" value="UniProtKB-SubCell"/>
</dbReference>
<sequence>IVEIQLIGTYLIGGYSFGACIAVEIALQLPSIAQLLLLDGSHSYVATHTKQYRTKFNEPKHAEAAVLYAFLQQFIPNLDQKKILSDLANLPSYDVRLLFAAEILNKIINIGIDNIILIAKRFHNKLLLAEKYIPSNKIQCQTILFRVTTSSEYSETIGNDYGLSTICQGPLQVLVIPGDHRTFLQGENLLIFPNSKMDNNNTMTSTTDIDLFVDNQPMNDEELTKLHESTLQMFRSNKIGPKNAFDIVLIDYLPAIFETTSFDDDHINNFQSVGTTLETSAKIYAARIDSLYSETRKTQSILRSTNENIHRILDEEDDIEGDNNEDNFTERRISNNKKIRLLMKRKKSIVTDRNKLLRKNRNDEFRPIMINQFFLSAMNNDNILLSELYDKMNISSTINENKKNPKQEQNDILSPHLNSNDFICDSLSIDTTNSSILSNDNDISSADLNTTTTSSQLLTPTSLISSASSAINLSSTPIRSRTNSITSNSSILTNAVNLLTDTPNEYSYLDTTKVNAFINEINNNNNNTKFDDIIISSSKLIRKRRLSIEYPFPFLVEQAKKQRMTPKKLREQLLKHNLLLRPPSPEYEFLPFDNTNDLINNFNDFILPNSSNNDLNISNSLLILKRQRAIDFRHLQTNMKQIMFKHFEKDKNIFFSEIYSNIHKNDNQQISSSDIGICFAALLNNSVRYQFMLESNDIRDDIRISSPIFHNNKH</sequence>
<feature type="domain" description="Thioesterase" evidence="12">
    <location>
        <begin position="3"/>
        <end position="188"/>
    </location>
</feature>
<feature type="non-terminal residue" evidence="13">
    <location>
        <position position="714"/>
    </location>
</feature>
<evidence type="ECO:0000313" key="14">
    <source>
        <dbReference type="Proteomes" id="UP000663864"/>
    </source>
</evidence>
<keyword evidence="9" id="KW-0498">Mitosis</keyword>
<keyword evidence="6" id="KW-0158">Chromosome</keyword>
<evidence type="ECO:0000313" key="13">
    <source>
        <dbReference type="EMBL" id="CAF1248748.1"/>
    </source>
</evidence>
<evidence type="ECO:0000256" key="6">
    <source>
        <dbReference type="ARBA" id="ARBA00022454"/>
    </source>
</evidence>
<keyword evidence="11" id="KW-0131">Cell cycle</keyword>
<comment type="similarity">
    <text evidence="3">Belongs to the CND2 (condensin subunit 2) family.</text>
</comment>
<dbReference type="InterPro" id="IPR029058">
    <property type="entry name" value="AB_hydrolase_fold"/>
</dbReference>
<dbReference type="GO" id="GO:0051301">
    <property type="term" value="P:cell division"/>
    <property type="evidence" value="ECO:0007669"/>
    <property type="project" value="UniProtKB-KW"/>
</dbReference>
<keyword evidence="10" id="KW-0226">DNA condensation</keyword>
<dbReference type="EC" id="3.1.2.14" evidence="4"/>
<evidence type="ECO:0000256" key="7">
    <source>
        <dbReference type="ARBA" id="ARBA00022490"/>
    </source>
</evidence>
<dbReference type="GO" id="GO:0003682">
    <property type="term" value="F:chromatin binding"/>
    <property type="evidence" value="ECO:0007669"/>
    <property type="project" value="TreeGrafter"/>
</dbReference>
<accession>A0A814ZUW0</accession>
<proteinExistence type="inferred from homology"/>
<dbReference type="GO" id="GO:0007076">
    <property type="term" value="P:mitotic chromosome condensation"/>
    <property type="evidence" value="ECO:0007669"/>
    <property type="project" value="InterPro"/>
</dbReference>
<dbReference type="Proteomes" id="UP000663864">
    <property type="component" value="Unassembled WGS sequence"/>
</dbReference>
<keyword evidence="8" id="KW-0132">Cell division</keyword>
<evidence type="ECO:0000256" key="3">
    <source>
        <dbReference type="ARBA" id="ARBA00009471"/>
    </source>
</evidence>
<name>A0A814ZUW0_9BILA</name>
<protein>
    <recommendedName>
        <fullName evidence="5">Condensin complex subunit 2</fullName>
        <ecNumber evidence="4">3.1.2.14</ecNumber>
    </recommendedName>
</protein>
<dbReference type="Pfam" id="PF05786">
    <property type="entry name" value="Cnd2"/>
    <property type="match status" value="1"/>
</dbReference>
<dbReference type="SUPFAM" id="SSF53474">
    <property type="entry name" value="alpha/beta-Hydrolases"/>
    <property type="match status" value="1"/>
</dbReference>
<dbReference type="GO" id="GO:0016297">
    <property type="term" value="F:fatty acyl-[ACP] hydrolase activity"/>
    <property type="evidence" value="ECO:0007669"/>
    <property type="project" value="UniProtKB-EC"/>
</dbReference>
<dbReference type="AlphaFoldDB" id="A0A814ZUW0"/>
<evidence type="ECO:0000256" key="4">
    <source>
        <dbReference type="ARBA" id="ARBA00012480"/>
    </source>
</evidence>
<comment type="subcellular location">
    <subcellularLocation>
        <location evidence="1">Chromosome</location>
    </subcellularLocation>
    <subcellularLocation>
        <location evidence="2">Cytoplasm</location>
    </subcellularLocation>
</comment>
<evidence type="ECO:0000259" key="12">
    <source>
        <dbReference type="Pfam" id="PF00975"/>
    </source>
</evidence>
<dbReference type="Pfam" id="PF00975">
    <property type="entry name" value="Thioesterase"/>
    <property type="match status" value="1"/>
</dbReference>
<evidence type="ECO:0000256" key="10">
    <source>
        <dbReference type="ARBA" id="ARBA00023067"/>
    </source>
</evidence>
<organism evidence="13 14">
    <name type="scientific">Rotaria sordida</name>
    <dbReference type="NCBI Taxonomy" id="392033"/>
    <lineage>
        <taxon>Eukaryota</taxon>
        <taxon>Metazoa</taxon>
        <taxon>Spiralia</taxon>
        <taxon>Gnathifera</taxon>
        <taxon>Rotifera</taxon>
        <taxon>Eurotatoria</taxon>
        <taxon>Bdelloidea</taxon>
        <taxon>Philodinida</taxon>
        <taxon>Philodinidae</taxon>
        <taxon>Rotaria</taxon>
    </lineage>
</organism>
<dbReference type="Gene3D" id="3.40.50.1820">
    <property type="entry name" value="alpha/beta hydrolase"/>
    <property type="match status" value="1"/>
</dbReference>
<dbReference type="EMBL" id="CAJNOT010001788">
    <property type="protein sequence ID" value="CAF1248748.1"/>
    <property type="molecule type" value="Genomic_DNA"/>
</dbReference>
<reference evidence="13" key="1">
    <citation type="submission" date="2021-02" db="EMBL/GenBank/DDBJ databases">
        <authorList>
            <person name="Nowell W R."/>
        </authorList>
    </citation>
    <scope>NUCLEOTIDE SEQUENCE</scope>
</reference>
<evidence type="ECO:0000256" key="5">
    <source>
        <dbReference type="ARBA" id="ARBA00016065"/>
    </source>
</evidence>
<evidence type="ECO:0000256" key="11">
    <source>
        <dbReference type="ARBA" id="ARBA00023306"/>
    </source>
</evidence>